<name>A0A3N6MYS6_NATCH</name>
<dbReference type="AlphaFoldDB" id="A0A3N6MYS6"/>
<dbReference type="EMBL" id="REFZ01000001">
    <property type="protein sequence ID" value="RQH03261.1"/>
    <property type="molecule type" value="Genomic_DNA"/>
</dbReference>
<evidence type="ECO:0000313" key="1">
    <source>
        <dbReference type="EMBL" id="RQH03261.1"/>
    </source>
</evidence>
<accession>A0A3N6MYS6</accession>
<gene>
    <name evidence="1" type="ORF">EA472_01375</name>
</gene>
<dbReference type="OrthoDB" id="9023at2157"/>
<evidence type="ECO:0000313" key="2">
    <source>
        <dbReference type="Proteomes" id="UP000281431"/>
    </source>
</evidence>
<proteinExistence type="predicted"/>
<dbReference type="Proteomes" id="UP000281431">
    <property type="component" value="Unassembled WGS sequence"/>
</dbReference>
<sequence>MPYQYECSNGDCRFLVRSSSSEEVHRLVRAHVRTVHRGRIASVDLEREIERVELA</sequence>
<comment type="caution">
    <text evidence="1">The sequence shown here is derived from an EMBL/GenBank/DDBJ whole genome shotgun (WGS) entry which is preliminary data.</text>
</comment>
<organism evidence="1 2">
    <name type="scientific">Natrarchaeobius chitinivorans</name>
    <dbReference type="NCBI Taxonomy" id="1679083"/>
    <lineage>
        <taxon>Archaea</taxon>
        <taxon>Methanobacteriati</taxon>
        <taxon>Methanobacteriota</taxon>
        <taxon>Stenosarchaea group</taxon>
        <taxon>Halobacteria</taxon>
        <taxon>Halobacteriales</taxon>
        <taxon>Natrialbaceae</taxon>
        <taxon>Natrarchaeobius</taxon>
    </lineage>
</organism>
<protein>
    <submittedName>
        <fullName evidence="1">DUF1059 domain-containing protein</fullName>
    </submittedName>
</protein>
<keyword evidence="2" id="KW-1185">Reference proteome</keyword>
<reference evidence="1 2" key="1">
    <citation type="submission" date="2018-10" db="EMBL/GenBank/DDBJ databases">
        <title>Natrarchaeobius chitinivorans gen. nov., sp. nov., and Natrarchaeobius haloalkaliphilus sp. nov., alkaliphilic, chitin-utilizing haloarchaea from hypersaline alkaline lakes.</title>
        <authorList>
            <person name="Sorokin D.Y."/>
            <person name="Elcheninov A.G."/>
            <person name="Kostrikina N.A."/>
            <person name="Bale N.J."/>
            <person name="Sinninghe Damste J.S."/>
            <person name="Khijniak T.V."/>
            <person name="Kublanov I.V."/>
            <person name="Toshchakov S.V."/>
        </authorList>
    </citation>
    <scope>NUCLEOTIDE SEQUENCE [LARGE SCALE GENOMIC DNA]</scope>
    <source>
        <strain evidence="1 2">AArcht7</strain>
    </source>
</reference>